<feature type="transmembrane region" description="Helical" evidence="6">
    <location>
        <begin position="191"/>
        <end position="213"/>
    </location>
</feature>
<evidence type="ECO:0000256" key="5">
    <source>
        <dbReference type="ARBA" id="ARBA00023136"/>
    </source>
</evidence>
<dbReference type="PANTHER" id="PTHR30250:SF11">
    <property type="entry name" value="O-ANTIGEN TRANSPORTER-RELATED"/>
    <property type="match status" value="1"/>
</dbReference>
<comment type="subcellular location">
    <subcellularLocation>
        <location evidence="1">Cell membrane</location>
        <topology evidence="1">Multi-pass membrane protein</topology>
    </subcellularLocation>
</comment>
<comment type="caution">
    <text evidence="7">The sequence shown here is derived from an EMBL/GenBank/DDBJ whole genome shotgun (WGS) entry which is preliminary data.</text>
</comment>
<feature type="transmembrane region" description="Helical" evidence="6">
    <location>
        <begin position="309"/>
        <end position="340"/>
    </location>
</feature>
<feature type="transmembrane region" description="Helical" evidence="6">
    <location>
        <begin position="100"/>
        <end position="125"/>
    </location>
</feature>
<keyword evidence="5 6" id="KW-0472">Membrane</keyword>
<feature type="transmembrane region" description="Helical" evidence="6">
    <location>
        <begin position="58"/>
        <end position="80"/>
    </location>
</feature>
<dbReference type="GO" id="GO:0005886">
    <property type="term" value="C:plasma membrane"/>
    <property type="evidence" value="ECO:0007669"/>
    <property type="project" value="UniProtKB-SubCell"/>
</dbReference>
<feature type="transmembrane region" description="Helical" evidence="6">
    <location>
        <begin position="131"/>
        <end position="155"/>
    </location>
</feature>
<keyword evidence="2" id="KW-1003">Cell membrane</keyword>
<evidence type="ECO:0000256" key="2">
    <source>
        <dbReference type="ARBA" id="ARBA00022475"/>
    </source>
</evidence>
<dbReference type="EMBL" id="FCNZ02000022">
    <property type="protein sequence ID" value="SAL73326.1"/>
    <property type="molecule type" value="Genomic_DNA"/>
</dbReference>
<dbReference type="PANTHER" id="PTHR30250">
    <property type="entry name" value="PST FAMILY PREDICTED COLANIC ACID TRANSPORTER"/>
    <property type="match status" value="1"/>
</dbReference>
<dbReference type="Pfam" id="PF13440">
    <property type="entry name" value="Polysacc_synt_3"/>
    <property type="match status" value="1"/>
</dbReference>
<dbReference type="AlphaFoldDB" id="A0A158JWV6"/>
<feature type="transmembrane region" description="Helical" evidence="6">
    <location>
        <begin position="280"/>
        <end position="297"/>
    </location>
</feature>
<evidence type="ECO:0000313" key="8">
    <source>
        <dbReference type="Proteomes" id="UP000054717"/>
    </source>
</evidence>
<protein>
    <submittedName>
        <fullName evidence="7">Membrane protein</fullName>
    </submittedName>
</protein>
<evidence type="ECO:0000256" key="1">
    <source>
        <dbReference type="ARBA" id="ARBA00004651"/>
    </source>
</evidence>
<keyword evidence="8" id="KW-1185">Reference proteome</keyword>
<feature type="transmembrane region" description="Helical" evidence="6">
    <location>
        <begin position="352"/>
        <end position="370"/>
    </location>
</feature>
<evidence type="ECO:0000256" key="3">
    <source>
        <dbReference type="ARBA" id="ARBA00022692"/>
    </source>
</evidence>
<name>A0A158JWV6_9BURK</name>
<accession>A0A158JWV6</accession>
<organism evidence="7 8">
    <name type="scientific">Caballeronia telluris</name>
    <dbReference type="NCBI Taxonomy" id="326475"/>
    <lineage>
        <taxon>Bacteria</taxon>
        <taxon>Pseudomonadati</taxon>
        <taxon>Pseudomonadota</taxon>
        <taxon>Betaproteobacteria</taxon>
        <taxon>Burkholderiales</taxon>
        <taxon>Burkholderiaceae</taxon>
        <taxon>Caballeronia</taxon>
    </lineage>
</organism>
<feature type="transmembrane region" description="Helical" evidence="6">
    <location>
        <begin position="404"/>
        <end position="425"/>
    </location>
</feature>
<reference evidence="7" key="1">
    <citation type="submission" date="2016-01" db="EMBL/GenBank/DDBJ databases">
        <authorList>
            <person name="Peeters Charlotte."/>
        </authorList>
    </citation>
    <scope>NUCLEOTIDE SEQUENCE</scope>
    <source>
        <strain evidence="7">LMG 22936</strain>
    </source>
</reference>
<feature type="transmembrane region" description="Helical" evidence="6">
    <location>
        <begin position="233"/>
        <end position="251"/>
    </location>
</feature>
<evidence type="ECO:0000313" key="7">
    <source>
        <dbReference type="EMBL" id="SAL73326.1"/>
    </source>
</evidence>
<feature type="transmembrane region" description="Helical" evidence="6">
    <location>
        <begin position="377"/>
        <end position="398"/>
    </location>
</feature>
<dbReference type="InterPro" id="IPR050833">
    <property type="entry name" value="Poly_Biosynth_Transport"/>
</dbReference>
<keyword evidence="4 6" id="KW-1133">Transmembrane helix</keyword>
<gene>
    <name evidence="7" type="ORF">AWB66_04815</name>
</gene>
<proteinExistence type="predicted"/>
<dbReference type="RefSeq" id="WP_087632603.1">
    <property type="nucleotide sequence ID" value="NZ_FCNZ02000022.1"/>
</dbReference>
<feature type="transmembrane region" description="Helical" evidence="6">
    <location>
        <begin position="167"/>
        <end position="185"/>
    </location>
</feature>
<dbReference type="STRING" id="326475.AWB66_04815"/>
<evidence type="ECO:0000256" key="6">
    <source>
        <dbReference type="SAM" id="Phobius"/>
    </source>
</evidence>
<sequence>MLSRLSRIGNPDVAKALANIIWLGLERATQIVVAIAVSGLLARYFGPDAFGKWQYANTLLLVLAPVTWVCGAEILVPTIVGRTHAPKGRDDTRDDTLGRVLGSAFVLRMGVSALALVGTWAWIAFGHLDALVGAMLAGLAVTMLFREPLVGVINAWLQSLTYSKPQLVTSMAAAIVKALLVYALVRASANFASFGWLWALEAAAIASVLVLYYMRRRGGTLGWRFDPRLFRQFASAGTVFWIGLICMYLFLKLDRLMLERFVSFADLGRYSAAQQLNENWITLALMLAQTIAPAFVYRVQDVERVKRNVVRLTAMTAALMIAGALVLDLLAAFIITGVFGPGFEAAVDIFRWAVWLSVPAGIEAIGNLVVLKYQAKFVLLAKWLLALGVAFVVDWIAIPRLGAHGALLGLAAGYLVAAGVNLYYIRFRLRR</sequence>
<feature type="transmembrane region" description="Helical" evidence="6">
    <location>
        <begin position="20"/>
        <end position="46"/>
    </location>
</feature>
<dbReference type="Proteomes" id="UP000054717">
    <property type="component" value="Unassembled WGS sequence"/>
</dbReference>
<keyword evidence="3 6" id="KW-0812">Transmembrane</keyword>
<evidence type="ECO:0000256" key="4">
    <source>
        <dbReference type="ARBA" id="ARBA00022989"/>
    </source>
</evidence>